<organism evidence="2 3">
    <name type="scientific">Saccharothrix variisporea</name>
    <dbReference type="NCBI Taxonomy" id="543527"/>
    <lineage>
        <taxon>Bacteria</taxon>
        <taxon>Bacillati</taxon>
        <taxon>Actinomycetota</taxon>
        <taxon>Actinomycetes</taxon>
        <taxon>Pseudonocardiales</taxon>
        <taxon>Pseudonocardiaceae</taxon>
        <taxon>Saccharothrix</taxon>
    </lineage>
</organism>
<evidence type="ECO:0000313" key="2">
    <source>
        <dbReference type="EMBL" id="RKT74868.1"/>
    </source>
</evidence>
<protein>
    <submittedName>
        <fullName evidence="2">Uncharacterized protein</fullName>
    </submittedName>
</protein>
<proteinExistence type="predicted"/>
<reference evidence="2 3" key="1">
    <citation type="submission" date="2018-10" db="EMBL/GenBank/DDBJ databases">
        <title>Sequencing the genomes of 1000 actinobacteria strains.</title>
        <authorList>
            <person name="Klenk H.-P."/>
        </authorList>
    </citation>
    <scope>NUCLEOTIDE SEQUENCE [LARGE SCALE GENOMIC DNA]</scope>
    <source>
        <strain evidence="2 3">DSM 43911</strain>
    </source>
</reference>
<keyword evidence="1" id="KW-0812">Transmembrane</keyword>
<dbReference type="RefSeq" id="WP_121229980.1">
    <property type="nucleotide sequence ID" value="NZ_JBIUBA010000025.1"/>
</dbReference>
<keyword evidence="1" id="KW-0472">Membrane</keyword>
<dbReference type="Proteomes" id="UP000272729">
    <property type="component" value="Unassembled WGS sequence"/>
</dbReference>
<accession>A0A495XT71</accession>
<keyword evidence="3" id="KW-1185">Reference proteome</keyword>
<gene>
    <name evidence="2" type="ORF">DFJ66_8242</name>
</gene>
<name>A0A495XT71_9PSEU</name>
<dbReference type="AlphaFoldDB" id="A0A495XT71"/>
<feature type="transmembrane region" description="Helical" evidence="1">
    <location>
        <begin position="46"/>
        <end position="65"/>
    </location>
</feature>
<evidence type="ECO:0000256" key="1">
    <source>
        <dbReference type="SAM" id="Phobius"/>
    </source>
</evidence>
<feature type="transmembrane region" description="Helical" evidence="1">
    <location>
        <begin position="18"/>
        <end position="40"/>
    </location>
</feature>
<dbReference type="EMBL" id="RBXR01000001">
    <property type="protein sequence ID" value="RKT74868.1"/>
    <property type="molecule type" value="Genomic_DNA"/>
</dbReference>
<comment type="caution">
    <text evidence="2">The sequence shown here is derived from an EMBL/GenBank/DDBJ whole genome shotgun (WGS) entry which is preliminary data.</text>
</comment>
<evidence type="ECO:0000313" key="3">
    <source>
        <dbReference type="Proteomes" id="UP000272729"/>
    </source>
</evidence>
<sequence length="71" mass="7443">MSEEPGGRKRVDLTALPAWARALLVVATVALVVGLALLVGRPSTGPTVPLSAVVAAVVAFAFVAWRARHRR</sequence>
<keyword evidence="1" id="KW-1133">Transmembrane helix</keyword>